<dbReference type="EnsemblPlants" id="TuG1812G0400003578.01.T01">
    <property type="protein sequence ID" value="TuG1812G0400003578.01.T01.cds251252"/>
    <property type="gene ID" value="TuG1812G0400003578.01"/>
</dbReference>
<dbReference type="Proteomes" id="UP000015106">
    <property type="component" value="Chromosome 4"/>
</dbReference>
<protein>
    <submittedName>
        <fullName evidence="2">Uncharacterized protein</fullName>
    </submittedName>
</protein>
<reference evidence="2" key="2">
    <citation type="submission" date="2018-03" db="EMBL/GenBank/DDBJ databases">
        <title>The Triticum urartu genome reveals the dynamic nature of wheat genome evolution.</title>
        <authorList>
            <person name="Ling H."/>
            <person name="Ma B."/>
            <person name="Shi X."/>
            <person name="Liu H."/>
            <person name="Dong L."/>
            <person name="Sun H."/>
            <person name="Cao Y."/>
            <person name="Gao Q."/>
            <person name="Zheng S."/>
            <person name="Li Y."/>
            <person name="Yu Y."/>
            <person name="Du H."/>
            <person name="Qi M."/>
            <person name="Li Y."/>
            <person name="Yu H."/>
            <person name="Cui Y."/>
            <person name="Wang N."/>
            <person name="Chen C."/>
            <person name="Wu H."/>
            <person name="Zhao Y."/>
            <person name="Zhang J."/>
            <person name="Li Y."/>
            <person name="Zhou W."/>
            <person name="Zhang B."/>
            <person name="Hu W."/>
            <person name="Eijk M."/>
            <person name="Tang J."/>
            <person name="Witsenboer H."/>
            <person name="Zhao S."/>
            <person name="Li Z."/>
            <person name="Zhang A."/>
            <person name="Wang D."/>
            <person name="Liang C."/>
        </authorList>
    </citation>
    <scope>NUCLEOTIDE SEQUENCE [LARGE SCALE GENOMIC DNA]</scope>
    <source>
        <strain evidence="2">cv. G1812</strain>
    </source>
</reference>
<evidence type="ECO:0000313" key="2">
    <source>
        <dbReference type="EnsemblPlants" id="TuG1812G0400003578.01.T01.cds251252"/>
    </source>
</evidence>
<dbReference type="AlphaFoldDB" id="A0A8R7U9Y6"/>
<organism evidence="2 3">
    <name type="scientific">Triticum urartu</name>
    <name type="common">Red wild einkorn</name>
    <name type="synonym">Crithodium urartu</name>
    <dbReference type="NCBI Taxonomy" id="4572"/>
    <lineage>
        <taxon>Eukaryota</taxon>
        <taxon>Viridiplantae</taxon>
        <taxon>Streptophyta</taxon>
        <taxon>Embryophyta</taxon>
        <taxon>Tracheophyta</taxon>
        <taxon>Spermatophyta</taxon>
        <taxon>Magnoliopsida</taxon>
        <taxon>Liliopsida</taxon>
        <taxon>Poales</taxon>
        <taxon>Poaceae</taxon>
        <taxon>BOP clade</taxon>
        <taxon>Pooideae</taxon>
        <taxon>Triticodae</taxon>
        <taxon>Triticeae</taxon>
        <taxon>Triticinae</taxon>
        <taxon>Triticum</taxon>
    </lineage>
</organism>
<reference evidence="3" key="1">
    <citation type="journal article" date="2013" name="Nature">
        <title>Draft genome of the wheat A-genome progenitor Triticum urartu.</title>
        <authorList>
            <person name="Ling H.Q."/>
            <person name="Zhao S."/>
            <person name="Liu D."/>
            <person name="Wang J."/>
            <person name="Sun H."/>
            <person name="Zhang C."/>
            <person name="Fan H."/>
            <person name="Li D."/>
            <person name="Dong L."/>
            <person name="Tao Y."/>
            <person name="Gao C."/>
            <person name="Wu H."/>
            <person name="Li Y."/>
            <person name="Cui Y."/>
            <person name="Guo X."/>
            <person name="Zheng S."/>
            <person name="Wang B."/>
            <person name="Yu K."/>
            <person name="Liang Q."/>
            <person name="Yang W."/>
            <person name="Lou X."/>
            <person name="Chen J."/>
            <person name="Feng M."/>
            <person name="Jian J."/>
            <person name="Zhang X."/>
            <person name="Luo G."/>
            <person name="Jiang Y."/>
            <person name="Liu J."/>
            <person name="Wang Z."/>
            <person name="Sha Y."/>
            <person name="Zhang B."/>
            <person name="Wu H."/>
            <person name="Tang D."/>
            <person name="Shen Q."/>
            <person name="Xue P."/>
            <person name="Zou S."/>
            <person name="Wang X."/>
            <person name="Liu X."/>
            <person name="Wang F."/>
            <person name="Yang Y."/>
            <person name="An X."/>
            <person name="Dong Z."/>
            <person name="Zhang K."/>
            <person name="Zhang X."/>
            <person name="Luo M.C."/>
            <person name="Dvorak J."/>
            <person name="Tong Y."/>
            <person name="Wang J."/>
            <person name="Yang H."/>
            <person name="Li Z."/>
            <person name="Wang D."/>
            <person name="Zhang A."/>
            <person name="Wang J."/>
        </authorList>
    </citation>
    <scope>NUCLEOTIDE SEQUENCE</scope>
    <source>
        <strain evidence="3">cv. G1812</strain>
    </source>
</reference>
<proteinExistence type="predicted"/>
<keyword evidence="3" id="KW-1185">Reference proteome</keyword>
<dbReference type="Gramene" id="TuG1812G0400003578.01.T01">
    <property type="protein sequence ID" value="TuG1812G0400003578.01.T01.cds251252"/>
    <property type="gene ID" value="TuG1812G0400003578.01"/>
</dbReference>
<feature type="region of interest" description="Disordered" evidence="1">
    <location>
        <begin position="52"/>
        <end position="85"/>
    </location>
</feature>
<evidence type="ECO:0000256" key="1">
    <source>
        <dbReference type="SAM" id="MobiDB-lite"/>
    </source>
</evidence>
<reference evidence="2" key="3">
    <citation type="submission" date="2022-06" db="UniProtKB">
        <authorList>
            <consortium name="EnsemblPlants"/>
        </authorList>
    </citation>
    <scope>IDENTIFICATION</scope>
</reference>
<accession>A0A8R7U9Y6</accession>
<sequence>KASQTGHQQEKQNAPFLKIRFPEGKTHFRPRKDLIMLLLSEDVLRRVRLHLTTSAGRPGQSRQADRLGPWAGSTSSSPRLHSPAV</sequence>
<name>A0A8R7U9Y6_TRIUA</name>
<evidence type="ECO:0000313" key="3">
    <source>
        <dbReference type="Proteomes" id="UP000015106"/>
    </source>
</evidence>